<dbReference type="Proteomes" id="UP000614410">
    <property type="component" value="Unassembled WGS sequence"/>
</dbReference>
<dbReference type="Gene3D" id="1.20.120.450">
    <property type="entry name" value="dinb family like domain"/>
    <property type="match status" value="1"/>
</dbReference>
<accession>A0A934NFY9</accession>
<dbReference type="InterPro" id="IPR034660">
    <property type="entry name" value="DinB/YfiT-like"/>
</dbReference>
<evidence type="ECO:0000313" key="2">
    <source>
        <dbReference type="Proteomes" id="UP000614410"/>
    </source>
</evidence>
<reference evidence="1 2" key="1">
    <citation type="submission" date="2020-10" db="EMBL/GenBank/DDBJ databases">
        <title>Ca. Dormibacterota MAGs.</title>
        <authorList>
            <person name="Montgomery K."/>
        </authorList>
    </citation>
    <scope>NUCLEOTIDE SEQUENCE [LARGE SCALE GENOMIC DNA]</scope>
    <source>
        <strain evidence="1">Mitchell_Peninsula_5</strain>
    </source>
</reference>
<gene>
    <name evidence="1" type="ORF">JF887_04565</name>
</gene>
<sequence>MIPRDGDELTLLKASPGLPSRDLRFEMCVAEAASLDARGAVERNGGYTPWWLMLRMIAEYAQHAGHADLMREGIDGAVGA</sequence>
<dbReference type="SUPFAM" id="SSF109854">
    <property type="entry name" value="DinB/YfiT-like putative metalloenzymes"/>
    <property type="match status" value="1"/>
</dbReference>
<dbReference type="InterPro" id="IPR007061">
    <property type="entry name" value="MST-like"/>
</dbReference>
<dbReference type="Pfam" id="PF04978">
    <property type="entry name" value="MST"/>
    <property type="match status" value="1"/>
</dbReference>
<organism evidence="1 2">
    <name type="scientific">Candidatus Amunia macphersoniae</name>
    <dbReference type="NCBI Taxonomy" id="3127014"/>
    <lineage>
        <taxon>Bacteria</taxon>
        <taxon>Bacillati</taxon>
        <taxon>Candidatus Dormiibacterota</taxon>
        <taxon>Candidatus Dormibacteria</taxon>
        <taxon>Candidatus Aeolococcales</taxon>
        <taxon>Candidatus Aeolococcaceae</taxon>
        <taxon>Candidatus Amunia</taxon>
    </lineage>
</organism>
<dbReference type="AlphaFoldDB" id="A0A934NFY9"/>
<dbReference type="EMBL" id="JAEKNN010000023">
    <property type="protein sequence ID" value="MBJ7608691.1"/>
    <property type="molecule type" value="Genomic_DNA"/>
</dbReference>
<proteinExistence type="predicted"/>
<evidence type="ECO:0000313" key="1">
    <source>
        <dbReference type="EMBL" id="MBJ7608691.1"/>
    </source>
</evidence>
<comment type="caution">
    <text evidence="1">The sequence shown here is derived from an EMBL/GenBank/DDBJ whole genome shotgun (WGS) entry which is preliminary data.</text>
</comment>
<protein>
    <submittedName>
        <fullName evidence="1">DUF664 domain-containing protein</fullName>
    </submittedName>
</protein>
<name>A0A934NFY9_9BACT</name>